<dbReference type="InterPro" id="IPR056798">
    <property type="entry name" value="ADH_Fe_C"/>
</dbReference>
<dbReference type="STRING" id="1776334.APZ16_00505"/>
<comment type="caution">
    <text evidence="6">The sequence shown here is derived from an EMBL/GenBank/DDBJ whole genome shotgun (WGS) entry which is preliminary data.</text>
</comment>
<dbReference type="PANTHER" id="PTHR11496:SF102">
    <property type="entry name" value="ALCOHOL DEHYDROGENASE 4"/>
    <property type="match status" value="1"/>
</dbReference>
<dbReference type="InterPro" id="IPR039697">
    <property type="entry name" value="Alcohol_dehydrogenase_Fe"/>
</dbReference>
<keyword evidence="3" id="KW-0520">NAD</keyword>
<dbReference type="Gene3D" id="3.40.50.1970">
    <property type="match status" value="1"/>
</dbReference>
<dbReference type="AlphaFoldDB" id="A0A147JSW5"/>
<dbReference type="EMBL" id="LQMQ01000059">
    <property type="protein sequence ID" value="KUO39596.1"/>
    <property type="molecule type" value="Genomic_DNA"/>
</dbReference>
<dbReference type="GO" id="GO:0004022">
    <property type="term" value="F:alcohol dehydrogenase (NAD+) activity"/>
    <property type="evidence" value="ECO:0007669"/>
    <property type="project" value="TreeGrafter"/>
</dbReference>
<dbReference type="FunFam" id="3.40.50.1970:FF:000003">
    <property type="entry name" value="Alcohol dehydrogenase, iron-containing"/>
    <property type="match status" value="1"/>
</dbReference>
<gene>
    <name evidence="6" type="ORF">APZ16_00505</name>
</gene>
<dbReference type="Gene3D" id="1.20.1090.10">
    <property type="entry name" value="Dehydroquinate synthase-like - alpha domain"/>
    <property type="match status" value="1"/>
</dbReference>
<dbReference type="Pfam" id="PF00465">
    <property type="entry name" value="Fe-ADH"/>
    <property type="match status" value="1"/>
</dbReference>
<dbReference type="FunFam" id="1.20.1090.10:FF:000001">
    <property type="entry name" value="Aldehyde-alcohol dehydrogenase"/>
    <property type="match status" value="1"/>
</dbReference>
<dbReference type="CDD" id="cd08188">
    <property type="entry name" value="PDDH"/>
    <property type="match status" value="1"/>
</dbReference>
<evidence type="ECO:0000259" key="5">
    <source>
        <dbReference type="Pfam" id="PF25137"/>
    </source>
</evidence>
<protein>
    <submittedName>
        <fullName evidence="6">Uncharacterized protein</fullName>
    </submittedName>
</protein>
<dbReference type="SUPFAM" id="SSF56796">
    <property type="entry name" value="Dehydroquinate synthase-like"/>
    <property type="match status" value="1"/>
</dbReference>
<evidence type="ECO:0000256" key="1">
    <source>
        <dbReference type="ARBA" id="ARBA00007358"/>
    </source>
</evidence>
<evidence type="ECO:0000313" key="6">
    <source>
        <dbReference type="EMBL" id="KUO39596.1"/>
    </source>
</evidence>
<dbReference type="Pfam" id="PF25137">
    <property type="entry name" value="ADH_Fe_C"/>
    <property type="match status" value="1"/>
</dbReference>
<dbReference type="PANTHER" id="PTHR11496">
    <property type="entry name" value="ALCOHOL DEHYDROGENASE"/>
    <property type="match status" value="1"/>
</dbReference>
<name>A0A147JSW5_HADYE</name>
<dbReference type="PROSITE" id="PS00913">
    <property type="entry name" value="ADH_IRON_1"/>
    <property type="match status" value="1"/>
</dbReference>
<comment type="similarity">
    <text evidence="1">Belongs to the iron-containing alcohol dehydrogenase family.</text>
</comment>
<dbReference type="GO" id="GO:0046872">
    <property type="term" value="F:metal ion binding"/>
    <property type="evidence" value="ECO:0007669"/>
    <property type="project" value="InterPro"/>
</dbReference>
<feature type="domain" description="Fe-containing alcohol dehydrogenase-like C-terminal" evidence="5">
    <location>
        <begin position="184"/>
        <end position="375"/>
    </location>
</feature>
<evidence type="ECO:0000313" key="7">
    <source>
        <dbReference type="Proteomes" id="UP000074294"/>
    </source>
</evidence>
<organism evidence="6 7">
    <name type="scientific">Hadarchaeum yellowstonense</name>
    <dbReference type="NCBI Taxonomy" id="1776334"/>
    <lineage>
        <taxon>Archaea</taxon>
        <taxon>Methanobacteriati</taxon>
        <taxon>Candidatus Hadarchaeota</taxon>
        <taxon>Candidatus Hadarchaeia</taxon>
        <taxon>Candidatus Hadarchaeales</taxon>
        <taxon>Candidatus Hadarchaeaceae</taxon>
        <taxon>Candidatus Hadarchaeum</taxon>
    </lineage>
</organism>
<dbReference type="Proteomes" id="UP000074294">
    <property type="component" value="Unassembled WGS sequence"/>
</dbReference>
<reference evidence="6 7" key="1">
    <citation type="journal article" date="2016" name="Nat. Microbiol.">
        <title>Genomic inference of the metabolism of cosmopolitan subsurface Archaea, Hadesarchaea.</title>
        <authorList>
            <person name="Baker B.J."/>
            <person name="Saw J.H."/>
            <person name="Lind A.E."/>
            <person name="Lazar C.S."/>
            <person name="Hinrichs K.-U."/>
            <person name="Teske A.P."/>
            <person name="Ettema T.J."/>
        </authorList>
    </citation>
    <scope>NUCLEOTIDE SEQUENCE [LARGE SCALE GENOMIC DNA]</scope>
</reference>
<accession>A0A147JSW5</accession>
<feature type="domain" description="Alcohol dehydrogenase iron-type/glycerol dehydrogenase GldA" evidence="4">
    <location>
        <begin position="9"/>
        <end position="173"/>
    </location>
</feature>
<evidence type="ECO:0000256" key="3">
    <source>
        <dbReference type="ARBA" id="ARBA00023027"/>
    </source>
</evidence>
<dbReference type="InterPro" id="IPR001670">
    <property type="entry name" value="ADH_Fe/GldA"/>
</dbReference>
<keyword evidence="2" id="KW-0560">Oxidoreductase</keyword>
<evidence type="ECO:0000259" key="4">
    <source>
        <dbReference type="Pfam" id="PF00465"/>
    </source>
</evidence>
<proteinExistence type="inferred from homology"/>
<dbReference type="InterPro" id="IPR018211">
    <property type="entry name" value="ADH_Fe_CS"/>
</dbReference>
<evidence type="ECO:0000256" key="2">
    <source>
        <dbReference type="ARBA" id="ARBA00023002"/>
    </source>
</evidence>
<sequence length="380" mass="41292">MFEFRIVPKIIFGAGCAEKTGDEIKRLGGNKVLIVTDKGLMKTDLVKKVTSSFKEIEFTIFDGVDPNPKDSNVEEGLRILKEKNCDLILGLGGGSPMDVAKIIAAMATNPGDLWDYQGLEKFRYPPLPLVLIPTTAGTGSEVSRAAMITSSSRKRKTLFLSWHLTARTAILDPLLTLGLPPKITIWSGMDALSHAIESYLSNMANPLTDAFAEKAIKLIADNIEKVVKNGNDVETRSNMLLGSLLAGIATANARLGNVHGLAHAIGGQYDLPHGLLCGALLPIVMKYNLEYCVEKLKNIAAILDENARKLSSREGAEKAVELVSDLCQRLGLPLKLEEIGLKDEDIPDLVEKTDIIPSNPRPTTKEDLFVLYRMAISGSV</sequence>